<feature type="region of interest" description="Disordered" evidence="1">
    <location>
        <begin position="168"/>
        <end position="211"/>
    </location>
</feature>
<dbReference type="InterPro" id="IPR058599">
    <property type="entry name" value="PHAT_Smg/ZCCHC2-like"/>
</dbReference>
<dbReference type="Pfam" id="PF25479">
    <property type="entry name" value="Vts1"/>
    <property type="match status" value="1"/>
</dbReference>
<dbReference type="STRING" id="37003.ENSKMAP00000022254"/>
<dbReference type="InterPro" id="IPR036871">
    <property type="entry name" value="PX_dom_sf"/>
</dbReference>
<protein>
    <recommendedName>
        <fullName evidence="6">Zinc finger, CCHC domain containing 14</fullName>
    </recommendedName>
</protein>
<evidence type="ECO:0000313" key="5">
    <source>
        <dbReference type="Proteomes" id="UP000264800"/>
    </source>
</evidence>
<accession>A0A3Q3BC47</accession>
<dbReference type="AlphaFoldDB" id="A0A3Q3BC47"/>
<sequence length="422" mass="45412">MVESRSCVQREEVFRWFSCLTSAHRAEFLCGLLDLCVPVELRFLGSCLEDLARKDYHSLRDAEIKANNPADLSGLTNVTDEVVRSKLLVSLALLGSDSREAAGVLYRTLTHIDTVINNYGLALNDGRTEEQFLLLFTMASNHPAFSFHQKQVLRQQLAQIQNILQANRGGGGGEASAAGTSSDRAAQPHHHHHYQTTPVPQASMSPPASSPPSAGFLLPLCTCWSKNQNREAASAGSGSGSGDQAIRPELASPHSDLRSPPSTPALPAGPGQEAPAKNHQGKAGRAIDRVVLRRVAHKPEDAREYVFEVSGSDGSVSTVVKTQQEVADLTSQLSQEFPDEGLEKFFPQSLEVNSRYLPALPCHVLQHPAVQLFFTSNGPLSPPSCSLPAAPTCPLAPSSSKTPFLSLSSGRTLNNLRRKSSG</sequence>
<feature type="domain" description="RNA-binding protein vts1-like alpha-helical" evidence="2">
    <location>
        <begin position="11"/>
        <end position="54"/>
    </location>
</feature>
<organism evidence="4 5">
    <name type="scientific">Kryptolebias marmoratus</name>
    <name type="common">Mangrove killifish</name>
    <name type="synonym">Rivulus marmoratus</name>
    <dbReference type="NCBI Taxonomy" id="37003"/>
    <lineage>
        <taxon>Eukaryota</taxon>
        <taxon>Metazoa</taxon>
        <taxon>Chordata</taxon>
        <taxon>Craniata</taxon>
        <taxon>Vertebrata</taxon>
        <taxon>Euteleostomi</taxon>
        <taxon>Actinopterygii</taxon>
        <taxon>Neopterygii</taxon>
        <taxon>Teleostei</taxon>
        <taxon>Neoteleostei</taxon>
        <taxon>Acanthomorphata</taxon>
        <taxon>Ovalentaria</taxon>
        <taxon>Atherinomorphae</taxon>
        <taxon>Cyprinodontiformes</taxon>
        <taxon>Rivulidae</taxon>
        <taxon>Kryptolebias</taxon>
    </lineage>
</organism>
<dbReference type="Gene3D" id="3.30.1520.10">
    <property type="entry name" value="Phox-like domain"/>
    <property type="match status" value="1"/>
</dbReference>
<dbReference type="SUPFAM" id="SSF64268">
    <property type="entry name" value="PX domain"/>
    <property type="match status" value="1"/>
</dbReference>
<proteinExistence type="predicted"/>
<dbReference type="InterPro" id="IPR057327">
    <property type="entry name" value="Vts1_dom"/>
</dbReference>
<evidence type="ECO:0008006" key="6">
    <source>
        <dbReference type="Google" id="ProtNLM"/>
    </source>
</evidence>
<evidence type="ECO:0000259" key="3">
    <source>
        <dbReference type="Pfam" id="PF26034"/>
    </source>
</evidence>
<feature type="compositionally biased region" description="Low complexity" evidence="1">
    <location>
        <begin position="200"/>
        <end position="211"/>
    </location>
</feature>
<evidence type="ECO:0000256" key="1">
    <source>
        <dbReference type="SAM" id="MobiDB-lite"/>
    </source>
</evidence>
<dbReference type="InterPro" id="IPR042344">
    <property type="entry name" value="ZCCHC14"/>
</dbReference>
<dbReference type="Ensembl" id="ENSKMAT00000022539.1">
    <property type="protein sequence ID" value="ENSKMAP00000022254.1"/>
    <property type="gene ID" value="ENSKMAG00000016534.1"/>
</dbReference>
<dbReference type="OMA" id="QTVMSVH"/>
<dbReference type="GeneTree" id="ENSGT00520000055637"/>
<dbReference type="Proteomes" id="UP000264800">
    <property type="component" value="Unplaced"/>
</dbReference>
<evidence type="ECO:0000313" key="4">
    <source>
        <dbReference type="Ensembl" id="ENSKMAP00000022254.1"/>
    </source>
</evidence>
<name>A0A3Q3BC47_KRYMA</name>
<keyword evidence="5" id="KW-1185">Reference proteome</keyword>
<dbReference type="GO" id="GO:0035091">
    <property type="term" value="F:phosphatidylinositol binding"/>
    <property type="evidence" value="ECO:0007669"/>
    <property type="project" value="InterPro"/>
</dbReference>
<dbReference type="PANTHER" id="PTHR16195">
    <property type="entry name" value="ZINC FINGER CCHC DOMAIN CONTAINING PROTEIN"/>
    <property type="match status" value="1"/>
</dbReference>
<reference evidence="4" key="2">
    <citation type="submission" date="2025-09" db="UniProtKB">
        <authorList>
            <consortium name="Ensembl"/>
        </authorList>
    </citation>
    <scope>IDENTIFICATION</scope>
</reference>
<dbReference type="PANTHER" id="PTHR16195:SF16">
    <property type="entry name" value="ZINC FINGER CCHC DOMAIN-CONTAINING PROTEIN 14"/>
    <property type="match status" value="1"/>
</dbReference>
<feature type="region of interest" description="Disordered" evidence="1">
    <location>
        <begin position="231"/>
        <end position="288"/>
    </location>
</feature>
<reference evidence="4" key="1">
    <citation type="submission" date="2025-08" db="UniProtKB">
        <authorList>
            <consortium name="Ensembl"/>
        </authorList>
    </citation>
    <scope>IDENTIFICATION</scope>
</reference>
<dbReference type="Pfam" id="PF26034">
    <property type="entry name" value="PHAT_SMAUG"/>
    <property type="match status" value="1"/>
</dbReference>
<feature type="domain" description="SMAUG/ZCCHC2-like PHAT" evidence="3">
    <location>
        <begin position="59"/>
        <end position="163"/>
    </location>
</feature>
<evidence type="ECO:0000259" key="2">
    <source>
        <dbReference type="Pfam" id="PF25479"/>
    </source>
</evidence>